<dbReference type="HOGENOM" id="CLU_000288_125_7_1"/>
<keyword evidence="1" id="KW-0802">TPR repeat</keyword>
<dbReference type="InterPro" id="IPR002182">
    <property type="entry name" value="NB-ARC"/>
</dbReference>
<dbReference type="PANTHER" id="PTHR35205">
    <property type="entry name" value="NB-ARC AND TPR DOMAIN PROTEIN"/>
    <property type="match status" value="1"/>
</dbReference>
<feature type="domain" description="DUF7779" evidence="5">
    <location>
        <begin position="501"/>
        <end position="590"/>
    </location>
</feature>
<dbReference type="InterPro" id="IPR056125">
    <property type="entry name" value="DUF7708"/>
</dbReference>
<evidence type="ECO:0000259" key="4">
    <source>
        <dbReference type="Pfam" id="PF24809"/>
    </source>
</evidence>
<sequence>MQSGKASPSLHPGRRDPSPLWNRALERYREELSENDSYDDILGDTGSLQDVLEHIKTFEPEISHDRAKLVSFHRLGPVLKFVDDFSAVIALFFGASARLTAFVWGSIRLILSLAVAANENLQSILDMLEELSVTLPEFRSYEEDLPIGKPLEAALLDLYTEVICFYARTIHFFKSNPHVSLQRKAWGDFQGDFSRTIRSIRRMSSKVKAEADLARMKMNKDRYKEVIDLVQDLEKAKVEEESSARCFLVPHDPDPRLSGRQEAIDAIAQVLEPPSDKVGELRSFALYGMGGVGKTQVALLYAKNFRDHYDAVIWIAADTSYAMGQTSRDAAETLELITRESELKDMNSATSKLRTWLQNTKSRWLLIFDNADDVEIIGQLWPVGSKGSILITSRDFNTAHNPANAGYHMKPFHEETGAEVFLSLLGHKDANKETMDLALHITQMLGGLPLALNQIASFITQRHMRLKDFPAMYDKHAAAIDAKRSRLTTYEKTLATTWDISLSRLSGDAIHLQSLLALLDPDTIHEEMLTVGADAVSESDFGFLGDEFELGEAQESLLQAALLEKSHTDQTLSVHRLVQAAIIRRMSKAERVKYFDVAVSILHRHLTDEWSTEAGYELKTWSSEGWIRHERCTRHMANLIRQWKRYDIVTERKDTLFAALIPCALFLKEREFYDKAQEFLNTAKGLIVDKEGLSYARVVNVSGLISLDLNEAKESIELFQQALAIREKLLEPDHYLTAWVYNNIGLAYTELDDFPKALEYHEKAVDTRLRNQDGLIGNSYSNLSSLYLKMGEPDRAEEYLFSCPSLKDCTDETFLNKNNPRFAGDMVLLSRIRRAQGRSDDALRLASKALSYRKQLLGNGLAVCDSMYDVASLLDASGNQGTAALMLNDIVSITEGLSGSHSYAHRARASYKLSTIYDTIGRKAEGEACKATAIQLRLRLRPEEVETDLSEESFSKLCPWMLW</sequence>
<dbReference type="SMART" id="SM00028">
    <property type="entry name" value="TPR"/>
    <property type="match status" value="3"/>
</dbReference>
<name>A0A0D1Y7G3_EXOME</name>
<organism evidence="6 7">
    <name type="scientific">Exophiala mesophila</name>
    <name type="common">Black yeast-like fungus</name>
    <dbReference type="NCBI Taxonomy" id="212818"/>
    <lineage>
        <taxon>Eukaryota</taxon>
        <taxon>Fungi</taxon>
        <taxon>Dikarya</taxon>
        <taxon>Ascomycota</taxon>
        <taxon>Pezizomycotina</taxon>
        <taxon>Eurotiomycetes</taxon>
        <taxon>Chaetothyriomycetidae</taxon>
        <taxon>Chaetothyriales</taxon>
        <taxon>Herpotrichiellaceae</taxon>
        <taxon>Exophiala</taxon>
    </lineage>
</organism>
<dbReference type="OMA" id="CSWYLYE"/>
<feature type="domain" description="DUF7708" evidence="4">
    <location>
        <begin position="80"/>
        <end position="215"/>
    </location>
</feature>
<dbReference type="Pfam" id="PF13424">
    <property type="entry name" value="TPR_12"/>
    <property type="match status" value="1"/>
</dbReference>
<dbReference type="Pfam" id="PF24809">
    <property type="entry name" value="DUF7708"/>
    <property type="match status" value="1"/>
</dbReference>
<dbReference type="InterPro" id="IPR056681">
    <property type="entry name" value="DUF7779"/>
</dbReference>
<evidence type="ECO:0000313" key="7">
    <source>
        <dbReference type="Proteomes" id="UP000054302"/>
    </source>
</evidence>
<dbReference type="InterPro" id="IPR019734">
    <property type="entry name" value="TPR_rpt"/>
</dbReference>
<evidence type="ECO:0000259" key="5">
    <source>
        <dbReference type="Pfam" id="PF25000"/>
    </source>
</evidence>
<dbReference type="Pfam" id="PF25000">
    <property type="entry name" value="DUF7779"/>
    <property type="match status" value="1"/>
</dbReference>
<accession>A0A0D1Y7G3</accession>
<dbReference type="Proteomes" id="UP000054302">
    <property type="component" value="Unassembled WGS sequence"/>
</dbReference>
<protein>
    <submittedName>
        <fullName evidence="6">Uncharacterized protein</fullName>
    </submittedName>
</protein>
<dbReference type="Pfam" id="PF00931">
    <property type="entry name" value="NB-ARC"/>
    <property type="match status" value="1"/>
</dbReference>
<dbReference type="SUPFAM" id="SSF48452">
    <property type="entry name" value="TPR-like"/>
    <property type="match status" value="2"/>
</dbReference>
<feature type="domain" description="NB-ARC" evidence="3">
    <location>
        <begin position="263"/>
        <end position="418"/>
    </location>
</feature>
<dbReference type="RefSeq" id="XP_016228230.1">
    <property type="nucleotide sequence ID" value="XM_016364581.1"/>
</dbReference>
<reference evidence="6 7" key="1">
    <citation type="submission" date="2015-01" db="EMBL/GenBank/DDBJ databases">
        <title>The Genome Sequence of Exophiala mesophila CBS40295.</title>
        <authorList>
            <consortium name="The Broad Institute Genomics Platform"/>
            <person name="Cuomo C."/>
            <person name="de Hoog S."/>
            <person name="Gorbushina A."/>
            <person name="Stielow B."/>
            <person name="Teixiera M."/>
            <person name="Abouelleil A."/>
            <person name="Chapman S.B."/>
            <person name="Priest M."/>
            <person name="Young S.K."/>
            <person name="Wortman J."/>
            <person name="Nusbaum C."/>
            <person name="Birren B."/>
        </authorList>
    </citation>
    <scope>NUCLEOTIDE SEQUENCE [LARGE SCALE GENOMIC DNA]</scope>
    <source>
        <strain evidence="6 7">CBS 40295</strain>
    </source>
</reference>
<dbReference type="VEuPathDB" id="FungiDB:PV10_00494"/>
<dbReference type="SUPFAM" id="SSF52540">
    <property type="entry name" value="P-loop containing nucleoside triphosphate hydrolases"/>
    <property type="match status" value="1"/>
</dbReference>
<feature type="repeat" description="TPR" evidence="1">
    <location>
        <begin position="738"/>
        <end position="771"/>
    </location>
</feature>
<dbReference type="InterPro" id="IPR011990">
    <property type="entry name" value="TPR-like_helical_dom_sf"/>
</dbReference>
<dbReference type="PRINTS" id="PR00364">
    <property type="entry name" value="DISEASERSIST"/>
</dbReference>
<keyword evidence="7" id="KW-1185">Reference proteome</keyword>
<dbReference type="OrthoDB" id="4111142at2759"/>
<dbReference type="AlphaFoldDB" id="A0A0D1Y7G3"/>
<dbReference type="PANTHER" id="PTHR35205:SF1">
    <property type="entry name" value="ZU5 DOMAIN-CONTAINING PROTEIN"/>
    <property type="match status" value="1"/>
</dbReference>
<dbReference type="EMBL" id="KN847520">
    <property type="protein sequence ID" value="KIV96656.1"/>
    <property type="molecule type" value="Genomic_DNA"/>
</dbReference>
<dbReference type="Gene3D" id="3.40.50.300">
    <property type="entry name" value="P-loop containing nucleotide triphosphate hydrolases"/>
    <property type="match status" value="1"/>
</dbReference>
<evidence type="ECO:0000256" key="2">
    <source>
        <dbReference type="SAM" id="MobiDB-lite"/>
    </source>
</evidence>
<evidence type="ECO:0000256" key="1">
    <source>
        <dbReference type="PROSITE-ProRule" id="PRU00339"/>
    </source>
</evidence>
<dbReference type="GeneID" id="27318339"/>
<dbReference type="GO" id="GO:0043531">
    <property type="term" value="F:ADP binding"/>
    <property type="evidence" value="ECO:0007669"/>
    <property type="project" value="InterPro"/>
</dbReference>
<proteinExistence type="predicted"/>
<dbReference type="Gene3D" id="1.25.40.10">
    <property type="entry name" value="Tetratricopeptide repeat domain"/>
    <property type="match status" value="2"/>
</dbReference>
<dbReference type="PROSITE" id="PS50005">
    <property type="entry name" value="TPR"/>
    <property type="match status" value="1"/>
</dbReference>
<evidence type="ECO:0000259" key="3">
    <source>
        <dbReference type="Pfam" id="PF00931"/>
    </source>
</evidence>
<evidence type="ECO:0000313" key="6">
    <source>
        <dbReference type="EMBL" id="KIV96656.1"/>
    </source>
</evidence>
<gene>
    <name evidence="6" type="ORF">PV10_00494</name>
</gene>
<dbReference type="InterPro" id="IPR027417">
    <property type="entry name" value="P-loop_NTPase"/>
</dbReference>
<dbReference type="Pfam" id="PF13181">
    <property type="entry name" value="TPR_8"/>
    <property type="match status" value="1"/>
</dbReference>
<dbReference type="STRING" id="212818.A0A0D1Y7G3"/>
<feature type="region of interest" description="Disordered" evidence="2">
    <location>
        <begin position="1"/>
        <end position="20"/>
    </location>
</feature>